<dbReference type="PANTHER" id="PTHR32208:SF62">
    <property type="entry name" value="OXIDASE, PUTATIVE, EXPRESSED-RELATED"/>
    <property type="match status" value="1"/>
</dbReference>
<organism evidence="5 6">
    <name type="scientific">Hevea brasiliensis</name>
    <name type="common">Para rubber tree</name>
    <name type="synonym">Siphonia brasiliensis</name>
    <dbReference type="NCBI Taxonomy" id="3981"/>
    <lineage>
        <taxon>Eukaryota</taxon>
        <taxon>Viridiplantae</taxon>
        <taxon>Streptophyta</taxon>
        <taxon>Embryophyta</taxon>
        <taxon>Tracheophyta</taxon>
        <taxon>Spermatophyta</taxon>
        <taxon>Magnoliopsida</taxon>
        <taxon>eudicotyledons</taxon>
        <taxon>Gunneridae</taxon>
        <taxon>Pentapetalae</taxon>
        <taxon>rosids</taxon>
        <taxon>fabids</taxon>
        <taxon>Malpighiales</taxon>
        <taxon>Euphorbiaceae</taxon>
        <taxon>Crotonoideae</taxon>
        <taxon>Micrandreae</taxon>
        <taxon>Hevea</taxon>
    </lineage>
</organism>
<feature type="domain" description="Galactose oxidase-like Early set" evidence="4">
    <location>
        <begin position="358"/>
        <end position="464"/>
    </location>
</feature>
<dbReference type="AlphaFoldDB" id="A0A6A6M8J4"/>
<evidence type="ECO:0008006" key="7">
    <source>
        <dbReference type="Google" id="ProtNLM"/>
    </source>
</evidence>
<evidence type="ECO:0000256" key="2">
    <source>
        <dbReference type="SAM" id="SignalP"/>
    </source>
</evidence>
<protein>
    <recommendedName>
        <fullName evidence="7">Galactose oxidase-like Early set domain-containing protein</fullName>
    </recommendedName>
</protein>
<sequence>MPAHSLFLLFLLLSATHPCPLILTEAAGGRWQLLQKSIGITAMHMQLLNNDRVVIYDRTDFGRSNLSLPEGTCRHDPNELVLKTDCTAHSAEYDVLNNTFRPLMVLTDVWCSSGAVMSNGSLIQTGGFNDGDRRIRVFTPCSDCDWVEVGGAYCKKMGGKVVKNPTIPGGDPRSYPSTGSAVLLPLKNLQGTELEAEVLVCGGAPKGSYIQATKGDFVKALDTCGRIKITDSNPQWAMESMPYARVMGDMILLPNGNVLIVNGAGAGSAGWELGRNPALNPVIYRPDGKAGSRFESQNPTTIPRMYHSTAILLRDGRVLVGGSNPHVDYNFTTPLFPTELRLEAFSPPYLDTENNNLRPKIVSPSSKATIGYAKKLVVRFQVGGTLAEKLVSVTMVSPSFTTHSFSMNHRLLFLGNGEKVTNAGTATYDIQVTTPPSKNLAPSGYYLLFVVHQDIPSEGIWVQIR</sequence>
<dbReference type="Gene3D" id="2.60.40.10">
    <property type="entry name" value="Immunoglobulins"/>
    <property type="match status" value="1"/>
</dbReference>
<dbReference type="InterPro" id="IPR011043">
    <property type="entry name" value="Gal_Oxase/kelch_b-propeller"/>
</dbReference>
<feature type="domain" description="Glyoxal oxidase N-terminal" evidence="3">
    <location>
        <begin position="160"/>
        <end position="349"/>
    </location>
</feature>
<accession>A0A6A6M8J4</accession>
<dbReference type="InterPro" id="IPR013783">
    <property type="entry name" value="Ig-like_fold"/>
</dbReference>
<dbReference type="SUPFAM" id="SSF81296">
    <property type="entry name" value="E set domains"/>
    <property type="match status" value="1"/>
</dbReference>
<dbReference type="CDD" id="cd02851">
    <property type="entry name" value="E_set_GO_C"/>
    <property type="match status" value="1"/>
</dbReference>
<dbReference type="Proteomes" id="UP000467840">
    <property type="component" value="Chromosome 14"/>
</dbReference>
<feature type="chain" id="PRO_5025639481" description="Galactose oxidase-like Early set domain-containing protein" evidence="2">
    <location>
        <begin position="19"/>
        <end position="465"/>
    </location>
</feature>
<evidence type="ECO:0000313" key="6">
    <source>
        <dbReference type="Proteomes" id="UP000467840"/>
    </source>
</evidence>
<dbReference type="InterPro" id="IPR015202">
    <property type="entry name" value="GO-like_E_set"/>
</dbReference>
<comment type="caution">
    <text evidence="5">The sequence shown here is derived from an EMBL/GenBank/DDBJ whole genome shotgun (WGS) entry which is preliminary data.</text>
</comment>
<dbReference type="PANTHER" id="PTHR32208">
    <property type="entry name" value="SECRETED PROTEIN-RELATED"/>
    <property type="match status" value="1"/>
</dbReference>
<evidence type="ECO:0000259" key="4">
    <source>
        <dbReference type="Pfam" id="PF09118"/>
    </source>
</evidence>
<dbReference type="InterPro" id="IPR037293">
    <property type="entry name" value="Gal_Oxidase_central_sf"/>
</dbReference>
<dbReference type="InterPro" id="IPR009880">
    <property type="entry name" value="Glyoxal_oxidase_N"/>
</dbReference>
<dbReference type="InterPro" id="IPR014756">
    <property type="entry name" value="Ig_E-set"/>
</dbReference>
<name>A0A6A6M8J4_HEVBR</name>
<evidence type="ECO:0000313" key="5">
    <source>
        <dbReference type="EMBL" id="KAF2310061.1"/>
    </source>
</evidence>
<proteinExistence type="predicted"/>
<evidence type="ECO:0000259" key="3">
    <source>
        <dbReference type="Pfam" id="PF07250"/>
    </source>
</evidence>
<reference evidence="5 6" key="1">
    <citation type="journal article" date="2020" name="Mol. Plant">
        <title>The Chromosome-Based Rubber Tree Genome Provides New Insights into Spurge Genome Evolution and Rubber Biosynthesis.</title>
        <authorList>
            <person name="Liu J."/>
            <person name="Shi C."/>
            <person name="Shi C.C."/>
            <person name="Li W."/>
            <person name="Zhang Q.J."/>
            <person name="Zhang Y."/>
            <person name="Li K."/>
            <person name="Lu H.F."/>
            <person name="Shi C."/>
            <person name="Zhu S.T."/>
            <person name="Xiao Z.Y."/>
            <person name="Nan H."/>
            <person name="Yue Y."/>
            <person name="Zhu X.G."/>
            <person name="Wu Y."/>
            <person name="Hong X.N."/>
            <person name="Fan G.Y."/>
            <person name="Tong Y."/>
            <person name="Zhang D."/>
            <person name="Mao C.L."/>
            <person name="Liu Y.L."/>
            <person name="Hao S.J."/>
            <person name="Liu W.Q."/>
            <person name="Lv M.Q."/>
            <person name="Zhang H.B."/>
            <person name="Liu Y."/>
            <person name="Hu-Tang G.R."/>
            <person name="Wang J.P."/>
            <person name="Wang J.H."/>
            <person name="Sun Y.H."/>
            <person name="Ni S.B."/>
            <person name="Chen W.B."/>
            <person name="Zhang X.C."/>
            <person name="Jiao Y.N."/>
            <person name="Eichler E.E."/>
            <person name="Li G.H."/>
            <person name="Liu X."/>
            <person name="Gao L.Z."/>
        </authorList>
    </citation>
    <scope>NUCLEOTIDE SEQUENCE [LARGE SCALE GENOMIC DNA]</scope>
    <source>
        <strain evidence="6">cv. GT1</strain>
        <tissue evidence="5">Leaf</tissue>
    </source>
</reference>
<keyword evidence="6" id="KW-1185">Reference proteome</keyword>
<keyword evidence="1 2" id="KW-0732">Signal</keyword>
<dbReference type="Gene3D" id="2.130.10.80">
    <property type="entry name" value="Galactose oxidase/kelch, beta-propeller"/>
    <property type="match status" value="2"/>
</dbReference>
<evidence type="ECO:0000256" key="1">
    <source>
        <dbReference type="ARBA" id="ARBA00022729"/>
    </source>
</evidence>
<dbReference type="SUPFAM" id="SSF50965">
    <property type="entry name" value="Galactose oxidase, central domain"/>
    <property type="match status" value="1"/>
</dbReference>
<dbReference type="Pfam" id="PF07250">
    <property type="entry name" value="Glyoxal_oxid_N"/>
    <property type="match status" value="2"/>
</dbReference>
<feature type="domain" description="Glyoxal oxidase N-terminal" evidence="3">
    <location>
        <begin position="43"/>
        <end position="150"/>
    </location>
</feature>
<feature type="signal peptide" evidence="2">
    <location>
        <begin position="1"/>
        <end position="18"/>
    </location>
</feature>
<dbReference type="Pfam" id="PF09118">
    <property type="entry name" value="GO-like_E_set"/>
    <property type="match status" value="1"/>
</dbReference>
<dbReference type="EMBL" id="JAAGAX010000006">
    <property type="protein sequence ID" value="KAF2310061.1"/>
    <property type="molecule type" value="Genomic_DNA"/>
</dbReference>
<gene>
    <name evidence="5" type="ORF">GH714_006386</name>
</gene>